<dbReference type="PROSITE" id="PS50011">
    <property type="entry name" value="PROTEIN_KINASE_DOM"/>
    <property type="match status" value="1"/>
</dbReference>
<keyword evidence="6" id="KW-0067">ATP-binding</keyword>
<evidence type="ECO:0000256" key="6">
    <source>
        <dbReference type="ARBA" id="ARBA00022840"/>
    </source>
</evidence>
<dbReference type="SUPFAM" id="SSF56112">
    <property type="entry name" value="Protein kinase-like (PK-like)"/>
    <property type="match status" value="1"/>
</dbReference>
<feature type="compositionally biased region" description="Gly residues" evidence="9">
    <location>
        <begin position="52"/>
        <end position="61"/>
    </location>
</feature>
<dbReference type="PANTHER" id="PTHR47982:SF38">
    <property type="entry name" value="PROTEIN KINASE DOMAIN-CONTAINING PROTEIN"/>
    <property type="match status" value="1"/>
</dbReference>
<dbReference type="EMBL" id="LVLJ01003744">
    <property type="protein sequence ID" value="OAE19906.1"/>
    <property type="molecule type" value="Genomic_DNA"/>
</dbReference>
<feature type="domain" description="Protein kinase" evidence="10">
    <location>
        <begin position="144"/>
        <end position="435"/>
    </location>
</feature>
<dbReference type="Gene3D" id="3.30.200.20">
    <property type="entry name" value="Phosphorylase Kinase, domain 1"/>
    <property type="match status" value="1"/>
</dbReference>
<reference evidence="11" key="1">
    <citation type="submission" date="2016-03" db="EMBL/GenBank/DDBJ databases">
        <title>Mechanisms controlling the formation of the plant cell surface in tip-growing cells are functionally conserved among land plants.</title>
        <authorList>
            <person name="Honkanen S."/>
            <person name="Jones V.A."/>
            <person name="Morieri G."/>
            <person name="Champion C."/>
            <person name="Hetherington A.J."/>
            <person name="Kelly S."/>
            <person name="Saint-Marcoux D."/>
            <person name="Proust H."/>
            <person name="Prescott H."/>
            <person name="Dolan L."/>
        </authorList>
    </citation>
    <scope>NUCLEOTIDE SEQUENCE [LARGE SCALE GENOMIC DNA]</scope>
    <source>
        <tissue evidence="11">Whole gametophyte</tissue>
    </source>
</reference>
<evidence type="ECO:0000313" key="12">
    <source>
        <dbReference type="Proteomes" id="UP000077202"/>
    </source>
</evidence>
<evidence type="ECO:0000256" key="3">
    <source>
        <dbReference type="ARBA" id="ARBA00022679"/>
    </source>
</evidence>
<feature type="region of interest" description="Disordered" evidence="9">
    <location>
        <begin position="1"/>
        <end position="62"/>
    </location>
</feature>
<dbReference type="Pfam" id="PF07714">
    <property type="entry name" value="PK_Tyr_Ser-Thr"/>
    <property type="match status" value="1"/>
</dbReference>
<evidence type="ECO:0000259" key="10">
    <source>
        <dbReference type="PROSITE" id="PS50011"/>
    </source>
</evidence>
<evidence type="ECO:0000313" key="11">
    <source>
        <dbReference type="EMBL" id="OAE19906.1"/>
    </source>
</evidence>
<keyword evidence="3" id="KW-0808">Transferase</keyword>
<keyword evidence="7" id="KW-1133">Transmembrane helix</keyword>
<dbReference type="AlphaFoldDB" id="A0A176VJF2"/>
<dbReference type="InterPro" id="IPR011009">
    <property type="entry name" value="Kinase-like_dom_sf"/>
</dbReference>
<protein>
    <recommendedName>
        <fullName evidence="2">non-specific serine/threonine protein kinase</fullName>
        <ecNumber evidence="2">2.7.11.1</ecNumber>
    </recommendedName>
</protein>
<evidence type="ECO:0000256" key="5">
    <source>
        <dbReference type="ARBA" id="ARBA00022741"/>
    </source>
</evidence>
<organism evidence="11 12">
    <name type="scientific">Marchantia polymorpha subsp. ruderalis</name>
    <dbReference type="NCBI Taxonomy" id="1480154"/>
    <lineage>
        <taxon>Eukaryota</taxon>
        <taxon>Viridiplantae</taxon>
        <taxon>Streptophyta</taxon>
        <taxon>Embryophyta</taxon>
        <taxon>Marchantiophyta</taxon>
        <taxon>Marchantiopsida</taxon>
        <taxon>Marchantiidae</taxon>
        <taxon>Marchantiales</taxon>
        <taxon>Marchantiaceae</taxon>
        <taxon>Marchantia</taxon>
    </lineage>
</organism>
<comment type="subcellular location">
    <subcellularLocation>
        <location evidence="1">Cell membrane</location>
        <topology evidence="1">Single-pass membrane protein</topology>
    </subcellularLocation>
</comment>
<dbReference type="InterPro" id="IPR047117">
    <property type="entry name" value="PERK1-13-like"/>
</dbReference>
<dbReference type="InterPro" id="IPR001245">
    <property type="entry name" value="Ser-Thr/Tyr_kinase_cat_dom"/>
</dbReference>
<evidence type="ECO:0000256" key="8">
    <source>
        <dbReference type="ARBA" id="ARBA00023136"/>
    </source>
</evidence>
<dbReference type="Gene3D" id="1.10.510.10">
    <property type="entry name" value="Transferase(Phosphotransferase) domain 1"/>
    <property type="match status" value="1"/>
</dbReference>
<feature type="compositionally biased region" description="Basic and acidic residues" evidence="9">
    <location>
        <begin position="28"/>
        <end position="38"/>
    </location>
</feature>
<dbReference type="GO" id="GO:0005886">
    <property type="term" value="C:plasma membrane"/>
    <property type="evidence" value="ECO:0007669"/>
    <property type="project" value="UniProtKB-SubCell"/>
</dbReference>
<evidence type="ECO:0000256" key="7">
    <source>
        <dbReference type="ARBA" id="ARBA00022989"/>
    </source>
</evidence>
<keyword evidence="12" id="KW-1185">Reference proteome</keyword>
<dbReference type="InterPro" id="IPR000719">
    <property type="entry name" value="Prot_kinase_dom"/>
</dbReference>
<dbReference type="GO" id="GO:0005524">
    <property type="term" value="F:ATP binding"/>
    <property type="evidence" value="ECO:0007669"/>
    <property type="project" value="UniProtKB-KW"/>
</dbReference>
<comment type="caution">
    <text evidence="11">The sequence shown here is derived from an EMBL/GenBank/DDBJ whole genome shotgun (WGS) entry which is preliminary data.</text>
</comment>
<name>A0A176VJF2_MARPO</name>
<evidence type="ECO:0000256" key="1">
    <source>
        <dbReference type="ARBA" id="ARBA00004162"/>
    </source>
</evidence>
<dbReference type="EC" id="2.7.11.1" evidence="2"/>
<keyword evidence="8" id="KW-0472">Membrane</keyword>
<dbReference type="SMART" id="SM00220">
    <property type="entry name" value="S_TKc"/>
    <property type="match status" value="1"/>
</dbReference>
<proteinExistence type="predicted"/>
<evidence type="ECO:0000256" key="4">
    <source>
        <dbReference type="ARBA" id="ARBA00022692"/>
    </source>
</evidence>
<dbReference type="PANTHER" id="PTHR47982">
    <property type="entry name" value="PROLINE-RICH RECEPTOR-LIKE PROTEIN KINASE PERK4"/>
    <property type="match status" value="1"/>
</dbReference>
<sequence>MSQRRVGAEAENLGPSSSRERRRRRRSSSSERGAKGKELWSLTRRRQTVREAGGGGGGVGYGTDVQVSESTFPGNGVSKQVASFVQVQAPIINGDVDGPSWSVQGLAHSRMRGRNRKGGQIFSVGDYSQDLSRFPADDKIYDDDIFGVLGTVGTIGTVFWGQLADGSEIAVKRLDTSKMKGVKEFSAQAKLLGSIRHKNILTLRGYCAEGKERLLVYDYMINLSLHTHLHGSLSSSLVLDWSRRMTIAIGAADGLMHLHHKTSPPTVHGDIKSNNILLDKNFEAKWADFGLIKLMQEAWLMKGGSEGMATYFAPEYSKGSARSLSGDVFGFGILLLELISGKKPLEKMGHDKKSMWEWAEPIIAQGRFNELVDPRLKGHYTRDELNLVVYVATMCAQSVPGSRLTMVEAVDLLRCGNVCRDRGDDESYSDYDMEP</sequence>
<evidence type="ECO:0000256" key="2">
    <source>
        <dbReference type="ARBA" id="ARBA00012513"/>
    </source>
</evidence>
<gene>
    <name evidence="11" type="ORF">AXG93_1130s1600</name>
</gene>
<accession>A0A176VJF2</accession>
<dbReference type="GO" id="GO:0004674">
    <property type="term" value="F:protein serine/threonine kinase activity"/>
    <property type="evidence" value="ECO:0007669"/>
    <property type="project" value="UniProtKB-EC"/>
</dbReference>
<keyword evidence="5" id="KW-0547">Nucleotide-binding</keyword>
<keyword evidence="4" id="KW-0812">Transmembrane</keyword>
<dbReference type="Proteomes" id="UP000077202">
    <property type="component" value="Unassembled WGS sequence"/>
</dbReference>
<evidence type="ECO:0000256" key="9">
    <source>
        <dbReference type="SAM" id="MobiDB-lite"/>
    </source>
</evidence>